<gene>
    <name evidence="1" type="ORF">C1SCF055_LOCUS14048</name>
</gene>
<dbReference type="Gene3D" id="2.60.40.790">
    <property type="match status" value="1"/>
</dbReference>
<dbReference type="EMBL" id="CAMXCT010001108">
    <property type="protein sequence ID" value="CAI3986716.1"/>
    <property type="molecule type" value="Genomic_DNA"/>
</dbReference>
<sequence length="221" mass="24144">MSTLKPPLPRSESELGKNLETKGTNSYYYAHNESWEVPGHAKVRSGPGLVTGGAPVKLGADGQTQQVQGYQSPHGGDDVTGDVVAELRKRVEELESELVQARAGTKAISQFSFSDEGAKCKVYVDVEKDVLERQLEQEDSNSTSEAAVVVSFCGRSCSLRITLTAPDGAVLERRALTLVGDSDIVPKKCTYKVDRSKGRITLSFYKEDAKKIWHNVKPQKT</sequence>
<keyword evidence="3" id="KW-1185">Reference proteome</keyword>
<name>A0A9P1C851_9DINO</name>
<organism evidence="1">
    <name type="scientific">Cladocopium goreaui</name>
    <dbReference type="NCBI Taxonomy" id="2562237"/>
    <lineage>
        <taxon>Eukaryota</taxon>
        <taxon>Sar</taxon>
        <taxon>Alveolata</taxon>
        <taxon>Dinophyceae</taxon>
        <taxon>Suessiales</taxon>
        <taxon>Symbiodiniaceae</taxon>
        <taxon>Cladocopium</taxon>
    </lineage>
</organism>
<dbReference type="EMBL" id="CAMXCT020001108">
    <property type="protein sequence ID" value="CAL1140091.1"/>
    <property type="molecule type" value="Genomic_DNA"/>
</dbReference>
<reference evidence="1" key="1">
    <citation type="submission" date="2022-10" db="EMBL/GenBank/DDBJ databases">
        <authorList>
            <person name="Chen Y."/>
            <person name="Dougan E. K."/>
            <person name="Chan C."/>
            <person name="Rhodes N."/>
            <person name="Thang M."/>
        </authorList>
    </citation>
    <scope>NUCLEOTIDE SEQUENCE</scope>
</reference>
<proteinExistence type="predicted"/>
<comment type="caution">
    <text evidence="1">The sequence shown here is derived from an EMBL/GenBank/DDBJ whole genome shotgun (WGS) entry which is preliminary data.</text>
</comment>
<evidence type="ECO:0000313" key="3">
    <source>
        <dbReference type="Proteomes" id="UP001152797"/>
    </source>
</evidence>
<accession>A0A9P1C851</accession>
<dbReference type="InterPro" id="IPR008978">
    <property type="entry name" value="HSP20-like_chaperone"/>
</dbReference>
<evidence type="ECO:0000313" key="1">
    <source>
        <dbReference type="EMBL" id="CAI3986716.1"/>
    </source>
</evidence>
<dbReference type="OrthoDB" id="164025at2759"/>
<dbReference type="EMBL" id="CAMXCT030001108">
    <property type="protein sequence ID" value="CAL4774028.1"/>
    <property type="molecule type" value="Genomic_DNA"/>
</dbReference>
<evidence type="ECO:0000313" key="2">
    <source>
        <dbReference type="EMBL" id="CAL4774028.1"/>
    </source>
</evidence>
<protein>
    <submittedName>
        <fullName evidence="2">Ubiquitin-like domain-containing protein</fullName>
    </submittedName>
</protein>
<reference evidence="2 3" key="2">
    <citation type="submission" date="2024-05" db="EMBL/GenBank/DDBJ databases">
        <authorList>
            <person name="Chen Y."/>
            <person name="Shah S."/>
            <person name="Dougan E. K."/>
            <person name="Thang M."/>
            <person name="Chan C."/>
        </authorList>
    </citation>
    <scope>NUCLEOTIDE SEQUENCE [LARGE SCALE GENOMIC DNA]</scope>
</reference>
<dbReference type="Proteomes" id="UP001152797">
    <property type="component" value="Unassembled WGS sequence"/>
</dbReference>
<dbReference type="AlphaFoldDB" id="A0A9P1C851"/>